<dbReference type="EMBL" id="CP000697">
    <property type="protein sequence ID" value="ABQ30516.1"/>
    <property type="molecule type" value="Genomic_DNA"/>
</dbReference>
<dbReference type="eggNOG" id="COG3386">
    <property type="taxonomic scope" value="Bacteria"/>
</dbReference>
<dbReference type="SUPFAM" id="SSF50978">
    <property type="entry name" value="WD40 repeat-like"/>
    <property type="match status" value="1"/>
</dbReference>
<dbReference type="Pfam" id="PF12894">
    <property type="entry name" value="ANAPC4_WD40"/>
    <property type="match status" value="1"/>
</dbReference>
<sequence>MSGMVTDADEMLRVRGVSHDCAEFVTALAFDRAGGTLAAGLGDGRIVLRGLAGGDFVEHACHDGAVLALAPDIDQSGFCSGGDDGALKRLDSATGESTELASFGMKWVEHVLTVPDRKAPLRAAAVGKTIHLLDAAGATLRTLAHPSTVAGMALDPKHRRLAAAHYNGASLWFVRSENAKPQVFEWKGSHLAIALHPDIEAMVTTMQENELHGWKLPDGQHMRMSGYPTKPESLDFTRSGKWLATAGAEAIVIWPFFGGGPMGKAPLELAAGETVVRRVACHPQHEVVAAGFADGSVVVADIARERILPVAAAGRGAVSALGWSPNGAHLAFGTESGFLALIDFSRKD</sequence>
<dbReference type="SMART" id="SM00320">
    <property type="entry name" value="WD40"/>
    <property type="match status" value="6"/>
</dbReference>
<dbReference type="HOGENOM" id="CLU_067065_1_0_5"/>
<dbReference type="STRING" id="349163.Acry_1305"/>
<dbReference type="KEGG" id="acr:Acry_1305"/>
<evidence type="ECO:0000259" key="1">
    <source>
        <dbReference type="Pfam" id="PF12894"/>
    </source>
</evidence>
<dbReference type="InterPro" id="IPR015943">
    <property type="entry name" value="WD40/YVTN_repeat-like_dom_sf"/>
</dbReference>
<accession>A5FY34</accession>
<dbReference type="InterPro" id="IPR036322">
    <property type="entry name" value="WD40_repeat_dom_sf"/>
</dbReference>
<feature type="domain" description="Anaphase-promoting complex subunit 4-like WD40" evidence="1">
    <location>
        <begin position="283"/>
        <end position="345"/>
    </location>
</feature>
<gene>
    <name evidence="2" type="ordered locus">Acry_1305</name>
</gene>
<dbReference type="Gene3D" id="2.130.10.10">
    <property type="entry name" value="YVTN repeat-like/Quinoprotein amine dehydrogenase"/>
    <property type="match status" value="2"/>
</dbReference>
<organism evidence="2 3">
    <name type="scientific">Acidiphilium cryptum (strain JF-5)</name>
    <dbReference type="NCBI Taxonomy" id="349163"/>
    <lineage>
        <taxon>Bacteria</taxon>
        <taxon>Pseudomonadati</taxon>
        <taxon>Pseudomonadota</taxon>
        <taxon>Alphaproteobacteria</taxon>
        <taxon>Acetobacterales</taxon>
        <taxon>Acidocellaceae</taxon>
        <taxon>Acidiphilium</taxon>
    </lineage>
</organism>
<dbReference type="Proteomes" id="UP000000245">
    <property type="component" value="Chromosome"/>
</dbReference>
<protein>
    <submittedName>
        <fullName evidence="2">WD-40 repeat-containing protein</fullName>
    </submittedName>
</protein>
<dbReference type="AlphaFoldDB" id="A5FY34"/>
<proteinExistence type="predicted"/>
<dbReference type="PANTHER" id="PTHR19879:SF9">
    <property type="entry name" value="TRANSCRIPTION INITIATION FACTOR TFIID SUBUNIT 5"/>
    <property type="match status" value="1"/>
</dbReference>
<keyword evidence="3" id="KW-1185">Reference proteome</keyword>
<dbReference type="InterPro" id="IPR024977">
    <property type="entry name" value="Apc4-like_WD40_dom"/>
</dbReference>
<dbReference type="InterPro" id="IPR001680">
    <property type="entry name" value="WD40_rpt"/>
</dbReference>
<dbReference type="PANTHER" id="PTHR19879">
    <property type="entry name" value="TRANSCRIPTION INITIATION FACTOR TFIID"/>
    <property type="match status" value="1"/>
</dbReference>
<name>A5FY34_ACICJ</name>
<dbReference type="RefSeq" id="WP_011942147.1">
    <property type="nucleotide sequence ID" value="NC_009484.1"/>
</dbReference>
<reference evidence="2 3" key="1">
    <citation type="submission" date="2007-05" db="EMBL/GenBank/DDBJ databases">
        <title>Complete sequence of chromosome of Acidiphilium cryptum JF-5.</title>
        <authorList>
            <consortium name="US DOE Joint Genome Institute"/>
            <person name="Copeland A."/>
            <person name="Lucas S."/>
            <person name="Lapidus A."/>
            <person name="Barry K."/>
            <person name="Detter J.C."/>
            <person name="Glavina del Rio T."/>
            <person name="Hammon N."/>
            <person name="Israni S."/>
            <person name="Dalin E."/>
            <person name="Tice H."/>
            <person name="Pitluck S."/>
            <person name="Sims D."/>
            <person name="Brettin T."/>
            <person name="Bruce D."/>
            <person name="Han C."/>
            <person name="Schmutz J."/>
            <person name="Larimer F."/>
            <person name="Land M."/>
            <person name="Hauser L."/>
            <person name="Kyrpides N."/>
            <person name="Kim E."/>
            <person name="Magnuson T."/>
            <person name="Richardson P."/>
        </authorList>
    </citation>
    <scope>NUCLEOTIDE SEQUENCE [LARGE SCALE GENOMIC DNA]</scope>
    <source>
        <strain evidence="2 3">JF-5</strain>
    </source>
</reference>
<evidence type="ECO:0000313" key="2">
    <source>
        <dbReference type="EMBL" id="ABQ30516.1"/>
    </source>
</evidence>
<evidence type="ECO:0000313" key="3">
    <source>
        <dbReference type="Proteomes" id="UP000000245"/>
    </source>
</evidence>